<feature type="region of interest" description="Disordered" evidence="1">
    <location>
        <begin position="107"/>
        <end position="128"/>
    </location>
</feature>
<comment type="caution">
    <text evidence="2">The sequence shown here is derived from an EMBL/GenBank/DDBJ whole genome shotgun (WGS) entry which is preliminary data.</text>
</comment>
<keyword evidence="3" id="KW-1185">Reference proteome</keyword>
<evidence type="ECO:0000313" key="3">
    <source>
        <dbReference type="Proteomes" id="UP000188268"/>
    </source>
</evidence>
<feature type="compositionally biased region" description="Polar residues" evidence="1">
    <location>
        <begin position="118"/>
        <end position="128"/>
    </location>
</feature>
<evidence type="ECO:0008006" key="4">
    <source>
        <dbReference type="Google" id="ProtNLM"/>
    </source>
</evidence>
<dbReference type="Gramene" id="OMO50953">
    <property type="protein sequence ID" value="OMO50953"/>
    <property type="gene ID" value="CCACVL1_30134"/>
</dbReference>
<dbReference type="OrthoDB" id="1304906at2759"/>
<proteinExistence type="predicted"/>
<dbReference type="AlphaFoldDB" id="A0A1R3FYQ4"/>
<evidence type="ECO:0000256" key="1">
    <source>
        <dbReference type="SAM" id="MobiDB-lite"/>
    </source>
</evidence>
<name>A0A1R3FYQ4_COCAP</name>
<accession>A0A1R3FYQ4</accession>
<sequence length="243" mass="27076">MVLSMQPLSTVVCRLVQMHSTLLQCVTDPVGLIAAWKDSPLNLQHKYLEFRVKPVEFVINAGEVELLRASLDPDVDKCFRIVVTMKLLKSSGFLGFRVKLGSKTSMRLDQGGREDPSEVTSRLATTGGTPTVRKNPLRKFALVIWNCKGYDHAQFHVGLREIVSKFIPSVLLVTNSRGPCKDGKEKVDTKPFESYHVVEPVLGCGGAILMWNTDEVFLCYEKWNSVAFTAEVSTTPNPCMELV</sequence>
<protein>
    <recommendedName>
        <fullName evidence="4">Endonuclease/exonuclease/phosphatase</fullName>
    </recommendedName>
</protein>
<gene>
    <name evidence="2" type="ORF">CCACVL1_30134</name>
</gene>
<reference evidence="2 3" key="1">
    <citation type="submission" date="2013-09" db="EMBL/GenBank/DDBJ databases">
        <title>Corchorus capsularis genome sequencing.</title>
        <authorList>
            <person name="Alam M."/>
            <person name="Haque M.S."/>
            <person name="Islam M.S."/>
            <person name="Emdad E.M."/>
            <person name="Islam M.M."/>
            <person name="Ahmed B."/>
            <person name="Halim A."/>
            <person name="Hossen Q.M.M."/>
            <person name="Hossain M.Z."/>
            <person name="Ahmed R."/>
            <person name="Khan M.M."/>
            <person name="Islam R."/>
            <person name="Rashid M.M."/>
            <person name="Khan S.A."/>
            <person name="Rahman M.S."/>
            <person name="Alam M."/>
        </authorList>
    </citation>
    <scope>NUCLEOTIDE SEQUENCE [LARGE SCALE GENOMIC DNA]</scope>
    <source>
        <strain evidence="3">cv. CVL-1</strain>
        <tissue evidence="2">Whole seedling</tissue>
    </source>
</reference>
<organism evidence="2 3">
    <name type="scientific">Corchorus capsularis</name>
    <name type="common">Jute</name>
    <dbReference type="NCBI Taxonomy" id="210143"/>
    <lineage>
        <taxon>Eukaryota</taxon>
        <taxon>Viridiplantae</taxon>
        <taxon>Streptophyta</taxon>
        <taxon>Embryophyta</taxon>
        <taxon>Tracheophyta</taxon>
        <taxon>Spermatophyta</taxon>
        <taxon>Magnoliopsida</taxon>
        <taxon>eudicotyledons</taxon>
        <taxon>Gunneridae</taxon>
        <taxon>Pentapetalae</taxon>
        <taxon>rosids</taxon>
        <taxon>malvids</taxon>
        <taxon>Malvales</taxon>
        <taxon>Malvaceae</taxon>
        <taxon>Grewioideae</taxon>
        <taxon>Apeibeae</taxon>
        <taxon>Corchorus</taxon>
    </lineage>
</organism>
<evidence type="ECO:0000313" key="2">
    <source>
        <dbReference type="EMBL" id="OMO50953.1"/>
    </source>
</evidence>
<dbReference type="EMBL" id="AWWV01016007">
    <property type="protein sequence ID" value="OMO50953.1"/>
    <property type="molecule type" value="Genomic_DNA"/>
</dbReference>
<dbReference type="Proteomes" id="UP000188268">
    <property type="component" value="Unassembled WGS sequence"/>
</dbReference>